<evidence type="ECO:0000256" key="2">
    <source>
        <dbReference type="ARBA" id="ARBA00012274"/>
    </source>
</evidence>
<dbReference type="EMBL" id="MT142399">
    <property type="protein sequence ID" value="QJA79930.1"/>
    <property type="molecule type" value="Genomic_DNA"/>
</dbReference>
<dbReference type="GO" id="GO:0004748">
    <property type="term" value="F:ribonucleoside-diphosphate reductase activity, thioredoxin disulfide as acceptor"/>
    <property type="evidence" value="ECO:0007669"/>
    <property type="project" value="UniProtKB-EC"/>
</dbReference>
<dbReference type="InterPro" id="IPR024434">
    <property type="entry name" value="TSCPD_dom"/>
</dbReference>
<evidence type="ECO:0000313" key="7">
    <source>
        <dbReference type="EMBL" id="QJA61183.1"/>
    </source>
</evidence>
<dbReference type="EC" id="1.17.4.1" evidence="2"/>
<organism evidence="8">
    <name type="scientific">viral metagenome</name>
    <dbReference type="NCBI Taxonomy" id="1070528"/>
    <lineage>
        <taxon>unclassified sequences</taxon>
        <taxon>metagenomes</taxon>
        <taxon>organismal metagenomes</taxon>
    </lineage>
</organism>
<keyword evidence="4" id="KW-0547">Nucleotide-binding</keyword>
<dbReference type="Pfam" id="PF12637">
    <property type="entry name" value="TSCPD"/>
    <property type="match status" value="1"/>
</dbReference>
<dbReference type="GO" id="GO:0071897">
    <property type="term" value="P:DNA biosynthetic process"/>
    <property type="evidence" value="ECO:0007669"/>
    <property type="project" value="UniProtKB-KW"/>
</dbReference>
<protein>
    <recommendedName>
        <fullName evidence="2">ribonucleoside-diphosphate reductase</fullName>
        <ecNumber evidence="2">1.17.4.1</ecNumber>
    </recommendedName>
</protein>
<evidence type="ECO:0000256" key="1">
    <source>
        <dbReference type="ARBA" id="ARBA00007405"/>
    </source>
</evidence>
<proteinExistence type="inferred from homology"/>
<gene>
    <name evidence="8" type="ORF">MM415A00818_0019</name>
    <name evidence="7" type="ORF">MM415B00985_0017</name>
</gene>
<evidence type="ECO:0000256" key="4">
    <source>
        <dbReference type="ARBA" id="ARBA00022741"/>
    </source>
</evidence>
<dbReference type="EMBL" id="MT141433">
    <property type="protein sequence ID" value="QJA61183.1"/>
    <property type="molecule type" value="Genomic_DNA"/>
</dbReference>
<name>A0A6M3KDH1_9ZZZZ</name>
<comment type="similarity">
    <text evidence="1">Belongs to the ribonucleoside diphosphate reductase class-2 family.</text>
</comment>
<keyword evidence="3" id="KW-0237">DNA synthesis</keyword>
<accession>A0A6M3KDH1</accession>
<evidence type="ECO:0000256" key="5">
    <source>
        <dbReference type="ARBA" id="ARBA00047754"/>
    </source>
</evidence>
<evidence type="ECO:0000256" key="3">
    <source>
        <dbReference type="ARBA" id="ARBA00022634"/>
    </source>
</evidence>
<dbReference type="GO" id="GO:0000166">
    <property type="term" value="F:nucleotide binding"/>
    <property type="evidence" value="ECO:0007669"/>
    <property type="project" value="UniProtKB-KW"/>
</dbReference>
<evidence type="ECO:0000259" key="6">
    <source>
        <dbReference type="Pfam" id="PF12637"/>
    </source>
</evidence>
<sequence>MREEVLSGSTRRITTGCGNLYITLNKNKEGVPVECFVRLGKAGGCASCQTEALGRLITSALRAGSAVEDIAHQLKGIGCHLPHGFGHGKILSCADAVAVCLTDFTDLEKLYAEETKREATGCQKLELASSSTELKEEE</sequence>
<comment type="catalytic activity">
    <reaction evidence="5">
        <text>a 2'-deoxyribonucleoside 5'-diphosphate + [thioredoxin]-disulfide + H2O = a ribonucleoside 5'-diphosphate + [thioredoxin]-dithiol</text>
        <dbReference type="Rhea" id="RHEA:23252"/>
        <dbReference type="Rhea" id="RHEA-COMP:10698"/>
        <dbReference type="Rhea" id="RHEA-COMP:10700"/>
        <dbReference type="ChEBI" id="CHEBI:15377"/>
        <dbReference type="ChEBI" id="CHEBI:29950"/>
        <dbReference type="ChEBI" id="CHEBI:50058"/>
        <dbReference type="ChEBI" id="CHEBI:57930"/>
        <dbReference type="ChEBI" id="CHEBI:73316"/>
        <dbReference type="EC" id="1.17.4.1"/>
    </reaction>
</comment>
<dbReference type="AlphaFoldDB" id="A0A6M3KDH1"/>
<evidence type="ECO:0000313" key="8">
    <source>
        <dbReference type="EMBL" id="QJA79930.1"/>
    </source>
</evidence>
<feature type="domain" description="TSCPD" evidence="6">
    <location>
        <begin position="3"/>
        <end position="103"/>
    </location>
</feature>
<reference evidence="8" key="1">
    <citation type="submission" date="2020-03" db="EMBL/GenBank/DDBJ databases">
        <title>The deep terrestrial virosphere.</title>
        <authorList>
            <person name="Holmfeldt K."/>
            <person name="Nilsson E."/>
            <person name="Simone D."/>
            <person name="Lopez-Fernandez M."/>
            <person name="Wu X."/>
            <person name="de Brujin I."/>
            <person name="Lundin D."/>
            <person name="Andersson A."/>
            <person name="Bertilsson S."/>
            <person name="Dopson M."/>
        </authorList>
    </citation>
    <scope>NUCLEOTIDE SEQUENCE</scope>
    <source>
        <strain evidence="8">MM415A00818</strain>
        <strain evidence="7">MM415B00985</strain>
    </source>
</reference>